<protein>
    <submittedName>
        <fullName evidence="1">Class I SAM-dependent methyltransferase</fullName>
        <ecNumber evidence="1">2.1.1.222</ecNumber>
        <ecNumber evidence="1">2.1.1.64</ecNumber>
    </submittedName>
</protein>
<dbReference type="CDD" id="cd02440">
    <property type="entry name" value="AdoMet_MTases"/>
    <property type="match status" value="1"/>
</dbReference>
<name>A0ABW4RIW6_9BACL</name>
<reference evidence="2" key="1">
    <citation type="journal article" date="2019" name="Int. J. Syst. Evol. Microbiol.">
        <title>The Global Catalogue of Microorganisms (GCM) 10K type strain sequencing project: providing services to taxonomists for standard genome sequencing and annotation.</title>
        <authorList>
            <consortium name="The Broad Institute Genomics Platform"/>
            <consortium name="The Broad Institute Genome Sequencing Center for Infectious Disease"/>
            <person name="Wu L."/>
            <person name="Ma J."/>
        </authorList>
    </citation>
    <scope>NUCLEOTIDE SEQUENCE [LARGE SCALE GENOMIC DNA]</scope>
    <source>
        <strain evidence="2">CCUG 54950</strain>
    </source>
</reference>
<dbReference type="EC" id="2.1.1.64" evidence="1"/>
<dbReference type="Proteomes" id="UP001597233">
    <property type="component" value="Unassembled WGS sequence"/>
</dbReference>
<dbReference type="Gene3D" id="3.40.50.150">
    <property type="entry name" value="Vaccinia Virus protein VP39"/>
    <property type="match status" value="1"/>
</dbReference>
<evidence type="ECO:0000313" key="1">
    <source>
        <dbReference type="EMBL" id="MFD1885623.1"/>
    </source>
</evidence>
<gene>
    <name evidence="1" type="ORF">ACFSC9_08790</name>
</gene>
<keyword evidence="2" id="KW-1185">Reference proteome</keyword>
<sequence>MKRGNNDMDIETFEVLRDESLNAELLEEISQLSIESFGFFTKHSPRAYEYVWLADLVKKENPATSVLDIGAGVAPLPIYLSNQGIEVTTVDYSSFLRNYNDSDKTDWNEWGYLDYSEVDSGIQSYNQSINEIEFTSESFDYIYSISVIEHMPATERQKMWPSLFKWMKPNGQLLLTIDLYRGNNDLWNYNYGKVVESVDEHGTLESILQELSTYFLLSEVKVIRNMKYVDHIDIATISLTVKK</sequence>
<dbReference type="Pfam" id="PF13489">
    <property type="entry name" value="Methyltransf_23"/>
    <property type="match status" value="1"/>
</dbReference>
<keyword evidence="1" id="KW-0808">Transferase</keyword>
<dbReference type="RefSeq" id="WP_347326752.1">
    <property type="nucleotide sequence ID" value="NZ_JBCGUH010000015.1"/>
</dbReference>
<comment type="caution">
    <text evidence="1">The sequence shown here is derived from an EMBL/GenBank/DDBJ whole genome shotgun (WGS) entry which is preliminary data.</text>
</comment>
<dbReference type="EMBL" id="JBHUEH010000013">
    <property type="protein sequence ID" value="MFD1885623.1"/>
    <property type="molecule type" value="Genomic_DNA"/>
</dbReference>
<evidence type="ECO:0000313" key="2">
    <source>
        <dbReference type="Proteomes" id="UP001597233"/>
    </source>
</evidence>
<proteinExistence type="predicted"/>
<accession>A0ABW4RIW6</accession>
<dbReference type="GO" id="GO:0102208">
    <property type="term" value="F:2-polyprenyl-6-hydroxyphenol methylase activity"/>
    <property type="evidence" value="ECO:0007669"/>
    <property type="project" value="UniProtKB-EC"/>
</dbReference>
<dbReference type="InterPro" id="IPR029063">
    <property type="entry name" value="SAM-dependent_MTases_sf"/>
</dbReference>
<dbReference type="EC" id="2.1.1.222" evidence="1"/>
<dbReference type="SUPFAM" id="SSF53335">
    <property type="entry name" value="S-adenosyl-L-methionine-dependent methyltransferases"/>
    <property type="match status" value="1"/>
</dbReference>
<keyword evidence="1" id="KW-0489">Methyltransferase</keyword>
<organism evidence="1 2">
    <name type="scientific">Paenibacillus wenxiniae</name>
    <dbReference type="NCBI Taxonomy" id="1636843"/>
    <lineage>
        <taxon>Bacteria</taxon>
        <taxon>Bacillati</taxon>
        <taxon>Bacillota</taxon>
        <taxon>Bacilli</taxon>
        <taxon>Bacillales</taxon>
        <taxon>Paenibacillaceae</taxon>
        <taxon>Paenibacillus</taxon>
    </lineage>
</organism>
<dbReference type="GO" id="GO:0032259">
    <property type="term" value="P:methylation"/>
    <property type="evidence" value="ECO:0007669"/>
    <property type="project" value="UniProtKB-KW"/>
</dbReference>
<dbReference type="GO" id="GO:0061542">
    <property type="term" value="F:3-demethylubiquinol 3-O-methyltransferase activity"/>
    <property type="evidence" value="ECO:0007669"/>
    <property type="project" value="UniProtKB-EC"/>
</dbReference>